<comment type="caution">
    <text evidence="10">The sequence shown here is derived from an EMBL/GenBank/DDBJ whole genome shotgun (WGS) entry which is preliminary data.</text>
</comment>
<dbReference type="Pfam" id="PF00482">
    <property type="entry name" value="T2SSF"/>
    <property type="match status" value="2"/>
</dbReference>
<dbReference type="EMBL" id="LCNM01000012">
    <property type="protein sequence ID" value="KKU56110.1"/>
    <property type="molecule type" value="Genomic_DNA"/>
</dbReference>
<keyword evidence="5 8" id="KW-0812">Transmembrane</keyword>
<gene>
    <name evidence="10" type="ORF">UX78_C0012G0043</name>
</gene>
<organism evidence="10 11">
    <name type="scientific">Candidatus Amesbacteria bacterium GW2011_GWA2_47_11</name>
    <dbReference type="NCBI Taxonomy" id="1618357"/>
    <lineage>
        <taxon>Bacteria</taxon>
        <taxon>Candidatus Amesiibacteriota</taxon>
    </lineage>
</organism>
<evidence type="ECO:0000256" key="7">
    <source>
        <dbReference type="ARBA" id="ARBA00023136"/>
    </source>
</evidence>
<feature type="domain" description="Type II secretion system protein GspF" evidence="9">
    <location>
        <begin position="68"/>
        <end position="190"/>
    </location>
</feature>
<dbReference type="Gene3D" id="1.20.81.30">
    <property type="entry name" value="Type II secretion system (T2SS), domain F"/>
    <property type="match status" value="2"/>
</dbReference>
<comment type="subcellular location">
    <subcellularLocation>
        <location evidence="1">Cell inner membrane</location>
        <topology evidence="1">Multi-pass membrane protein</topology>
    </subcellularLocation>
</comment>
<reference evidence="10 11" key="1">
    <citation type="journal article" date="2015" name="Nature">
        <title>rRNA introns, odd ribosomes, and small enigmatic genomes across a large radiation of phyla.</title>
        <authorList>
            <person name="Brown C.T."/>
            <person name="Hug L.A."/>
            <person name="Thomas B.C."/>
            <person name="Sharon I."/>
            <person name="Castelle C.J."/>
            <person name="Singh A."/>
            <person name="Wilkins M.J."/>
            <person name="Williams K.H."/>
            <person name="Banfield J.F."/>
        </authorList>
    </citation>
    <scope>NUCLEOTIDE SEQUENCE [LARGE SCALE GENOMIC DNA]</scope>
</reference>
<dbReference type="InterPro" id="IPR003004">
    <property type="entry name" value="GspF/PilC"/>
</dbReference>
<evidence type="ECO:0000256" key="8">
    <source>
        <dbReference type="SAM" id="Phobius"/>
    </source>
</evidence>
<dbReference type="FunFam" id="1.20.81.30:FF:000001">
    <property type="entry name" value="Type II secretion system protein F"/>
    <property type="match status" value="2"/>
</dbReference>
<keyword evidence="3" id="KW-1003">Cell membrane</keyword>
<feature type="transmembrane region" description="Helical" evidence="8">
    <location>
        <begin position="373"/>
        <end position="394"/>
    </location>
</feature>
<keyword evidence="7 8" id="KW-0472">Membrane</keyword>
<comment type="similarity">
    <text evidence="2">Belongs to the GSP F family.</text>
</comment>
<feature type="transmembrane region" description="Helical" evidence="8">
    <location>
        <begin position="166"/>
        <end position="189"/>
    </location>
</feature>
<evidence type="ECO:0000256" key="1">
    <source>
        <dbReference type="ARBA" id="ARBA00004429"/>
    </source>
</evidence>
<dbReference type="GO" id="GO:0015628">
    <property type="term" value="P:protein secretion by the type II secretion system"/>
    <property type="evidence" value="ECO:0007669"/>
    <property type="project" value="TreeGrafter"/>
</dbReference>
<dbReference type="Proteomes" id="UP000034607">
    <property type="component" value="Unassembled WGS sequence"/>
</dbReference>
<proteinExistence type="inferred from homology"/>
<dbReference type="InterPro" id="IPR018076">
    <property type="entry name" value="T2SS_GspF_dom"/>
</dbReference>
<protein>
    <submittedName>
        <fullName evidence="10">Type II secretion system protein</fullName>
    </submittedName>
</protein>
<dbReference type="PRINTS" id="PR00812">
    <property type="entry name" value="BCTERIALGSPF"/>
</dbReference>
<feature type="transmembrane region" description="Helical" evidence="8">
    <location>
        <begin position="274"/>
        <end position="300"/>
    </location>
</feature>
<dbReference type="AlphaFoldDB" id="A0A0G1UEK5"/>
<evidence type="ECO:0000256" key="2">
    <source>
        <dbReference type="ARBA" id="ARBA00005745"/>
    </source>
</evidence>
<dbReference type="GO" id="GO:0005886">
    <property type="term" value="C:plasma membrane"/>
    <property type="evidence" value="ECO:0007669"/>
    <property type="project" value="UniProtKB-SubCell"/>
</dbReference>
<feature type="transmembrane region" description="Helical" evidence="8">
    <location>
        <begin position="220"/>
        <end position="239"/>
    </location>
</feature>
<accession>A0A0G1UEK5</accession>
<feature type="domain" description="Type II secretion system protein GspF" evidence="9">
    <location>
        <begin position="271"/>
        <end position="392"/>
    </location>
</feature>
<evidence type="ECO:0000256" key="5">
    <source>
        <dbReference type="ARBA" id="ARBA00022692"/>
    </source>
</evidence>
<keyword evidence="4" id="KW-0997">Cell inner membrane</keyword>
<dbReference type="PANTHER" id="PTHR30012:SF0">
    <property type="entry name" value="TYPE II SECRETION SYSTEM PROTEIN F-RELATED"/>
    <property type="match status" value="1"/>
</dbReference>
<keyword evidence="6 8" id="KW-1133">Transmembrane helix</keyword>
<evidence type="ECO:0000256" key="3">
    <source>
        <dbReference type="ARBA" id="ARBA00022475"/>
    </source>
</evidence>
<evidence type="ECO:0000313" key="11">
    <source>
        <dbReference type="Proteomes" id="UP000034607"/>
    </source>
</evidence>
<evidence type="ECO:0000259" key="9">
    <source>
        <dbReference type="Pfam" id="PF00482"/>
    </source>
</evidence>
<sequence>MKWRYKAKDFSGQMVRGMVEGASAVSVAAMLAEQKLVPISINEVKIAPGRETLLSGIGGVSGSELANFTRQLATMMTAGLPLSDALTLLKTQSSPRMGKIVSAILTDIQSGAALSTAMSHHPAVFSRVYVSLVKAGEAAGVVETVLNRLAETLEKSREFRVKVKGAMIYPAIIVVGMILVMAIMMVVVIPKMKLIYADFGEELPWTTQVVVGISDFASKYWLLVGLGLAGGFYGLRWYLTTDSGRQQFDGFLYRLPITGSLVKNVMLAELSRTLGLLIGVGVGVVEALTIVAETLGNVVVEKDLRRISRQVEKGFPISISFSESELFPPMVGQMIAVGEETGKLDEVLYKLSVYFESESEQKVKGLTTAIEPVILMILAVGVGFLMYAVVMPIYGITNKI</sequence>
<evidence type="ECO:0000256" key="4">
    <source>
        <dbReference type="ARBA" id="ARBA00022519"/>
    </source>
</evidence>
<evidence type="ECO:0000256" key="6">
    <source>
        <dbReference type="ARBA" id="ARBA00022989"/>
    </source>
</evidence>
<name>A0A0G1UEK5_9BACT</name>
<dbReference type="PANTHER" id="PTHR30012">
    <property type="entry name" value="GENERAL SECRETION PATHWAY PROTEIN"/>
    <property type="match status" value="1"/>
</dbReference>
<dbReference type="InterPro" id="IPR042094">
    <property type="entry name" value="T2SS_GspF_sf"/>
</dbReference>
<evidence type="ECO:0000313" key="10">
    <source>
        <dbReference type="EMBL" id="KKU56110.1"/>
    </source>
</evidence>